<evidence type="ECO:0000313" key="2">
    <source>
        <dbReference type="Proteomes" id="UP001341840"/>
    </source>
</evidence>
<gene>
    <name evidence="1" type="ORF">PIB30_098152</name>
</gene>
<dbReference type="PANTHER" id="PTHR33827">
    <property type="entry name" value="PROTEIN SAWADEE HOMEODOMAIN HOMOLOG 2"/>
    <property type="match status" value="1"/>
</dbReference>
<dbReference type="InterPro" id="IPR039276">
    <property type="entry name" value="SHH1/2"/>
</dbReference>
<dbReference type="InterPro" id="IPR009057">
    <property type="entry name" value="Homeodomain-like_sf"/>
</dbReference>
<accession>A0ABU6V0B0</accession>
<name>A0ABU6V0B0_9FABA</name>
<protein>
    <recommendedName>
        <fullName evidence="3">Homeobox domain-containing protein</fullName>
    </recommendedName>
</protein>
<evidence type="ECO:0000313" key="1">
    <source>
        <dbReference type="EMBL" id="MED6165288.1"/>
    </source>
</evidence>
<organism evidence="1 2">
    <name type="scientific">Stylosanthes scabra</name>
    <dbReference type="NCBI Taxonomy" id="79078"/>
    <lineage>
        <taxon>Eukaryota</taxon>
        <taxon>Viridiplantae</taxon>
        <taxon>Streptophyta</taxon>
        <taxon>Embryophyta</taxon>
        <taxon>Tracheophyta</taxon>
        <taxon>Spermatophyta</taxon>
        <taxon>Magnoliopsida</taxon>
        <taxon>eudicotyledons</taxon>
        <taxon>Gunneridae</taxon>
        <taxon>Pentapetalae</taxon>
        <taxon>rosids</taxon>
        <taxon>fabids</taxon>
        <taxon>Fabales</taxon>
        <taxon>Fabaceae</taxon>
        <taxon>Papilionoideae</taxon>
        <taxon>50 kb inversion clade</taxon>
        <taxon>dalbergioids sensu lato</taxon>
        <taxon>Dalbergieae</taxon>
        <taxon>Pterocarpus clade</taxon>
        <taxon>Stylosanthes</taxon>
    </lineage>
</organism>
<reference evidence="1 2" key="1">
    <citation type="journal article" date="2023" name="Plants (Basel)">
        <title>Bridging the Gap: Combining Genomics and Transcriptomics Approaches to Understand Stylosanthes scabra, an Orphan Legume from the Brazilian Caatinga.</title>
        <authorList>
            <person name="Ferreira-Neto J.R.C."/>
            <person name="da Silva M.D."/>
            <person name="Binneck E."/>
            <person name="de Melo N.F."/>
            <person name="da Silva R.H."/>
            <person name="de Melo A.L.T.M."/>
            <person name="Pandolfi V."/>
            <person name="Bustamante F.O."/>
            <person name="Brasileiro-Vidal A.C."/>
            <person name="Benko-Iseppon A.M."/>
        </authorList>
    </citation>
    <scope>NUCLEOTIDE SEQUENCE [LARGE SCALE GENOMIC DNA]</scope>
    <source>
        <tissue evidence="1">Leaves</tissue>
    </source>
</reference>
<sequence length="134" mass="15489">MEAILHERNNAMPARDVLTAIAKKFSESPGRKDKITVRMIRVWKWFKNRRHAIRAKSNKSLLKLDITPMTKAISAPVRNMHQSTASPIPTASGEVTQESSHAEFEAKYGRDRAWSRFLLLMFRIFCEIGIWEFS</sequence>
<evidence type="ECO:0008006" key="3">
    <source>
        <dbReference type="Google" id="ProtNLM"/>
    </source>
</evidence>
<comment type="caution">
    <text evidence="1">The sequence shown here is derived from an EMBL/GenBank/DDBJ whole genome shotgun (WGS) entry which is preliminary data.</text>
</comment>
<dbReference type="PANTHER" id="PTHR33827:SF7">
    <property type="entry name" value="PROTEIN SAWADEE HOMEODOMAIN HOMOLOG 2"/>
    <property type="match status" value="1"/>
</dbReference>
<dbReference type="EMBL" id="JASCZI010123309">
    <property type="protein sequence ID" value="MED6165288.1"/>
    <property type="molecule type" value="Genomic_DNA"/>
</dbReference>
<proteinExistence type="predicted"/>
<keyword evidence="2" id="KW-1185">Reference proteome</keyword>
<dbReference type="Proteomes" id="UP001341840">
    <property type="component" value="Unassembled WGS sequence"/>
</dbReference>
<dbReference type="SUPFAM" id="SSF46689">
    <property type="entry name" value="Homeodomain-like"/>
    <property type="match status" value="1"/>
</dbReference>